<dbReference type="AlphaFoldDB" id="A0A1B7SCJ6"/>
<name>A0A1B7SCJ6_9ASCO</name>
<sequence>MFKRVFSTTPIRATDPLLDSVQQAVKAKYSQRTSSFGMRLVKVFLPTLLGLTAYVGYNSYNSRPAFIPLLYAKSLPLSRSKESKGIDLDKLKANTKEILLSKLSMNHTIKNTLGLPLQLGEFLSFNVKIEYRNVFFEGLEIDCTKRWFPPEFRWSHREFAPKLKDDLNGLLEPMTSDGSLTLDSVENRYGNKRDYNLIVGGSIEAYSTFDLVSDAVDPGTAKITFTGTIHYDHIKSLKTDTIVLSYRSNGQTVVHQLL</sequence>
<reference evidence="1" key="2">
    <citation type="submission" date="2021-01" db="EMBL/GenBank/DDBJ databases">
        <authorList>
            <person name="Schikora-Tamarit M.A."/>
        </authorList>
    </citation>
    <scope>NUCLEOTIDE SEQUENCE</scope>
    <source>
        <strain evidence="1">NCAIM Y.01608</strain>
    </source>
</reference>
<evidence type="ECO:0000313" key="1">
    <source>
        <dbReference type="EMBL" id="KAH3676728.1"/>
    </source>
</evidence>
<dbReference type="EMBL" id="JAEUBD010000146">
    <property type="protein sequence ID" value="KAH3676728.1"/>
    <property type="molecule type" value="Genomic_DNA"/>
</dbReference>
<gene>
    <name evidence="1" type="ORF">OGATHE_001218</name>
</gene>
<protein>
    <submittedName>
        <fullName evidence="1">Uncharacterized protein</fullName>
    </submittedName>
</protein>
<dbReference type="RefSeq" id="XP_018209171.1">
    <property type="nucleotide sequence ID" value="XM_018357945.1"/>
</dbReference>
<accession>A0A1B7SCJ6</accession>
<reference evidence="1" key="1">
    <citation type="journal article" date="2021" name="Open Biol.">
        <title>Shared evolutionary footprints suggest mitochondrial oxidative damage underlies multiple complex I losses in fungi.</title>
        <authorList>
            <person name="Schikora-Tamarit M.A."/>
            <person name="Marcet-Houben M."/>
            <person name="Nosek J."/>
            <person name="Gabaldon T."/>
        </authorList>
    </citation>
    <scope>NUCLEOTIDE SEQUENCE</scope>
    <source>
        <strain evidence="1">NCAIM Y.01608</strain>
    </source>
</reference>
<organism evidence="1 2">
    <name type="scientific">Ogataea polymorpha</name>
    <dbReference type="NCBI Taxonomy" id="460523"/>
    <lineage>
        <taxon>Eukaryota</taxon>
        <taxon>Fungi</taxon>
        <taxon>Dikarya</taxon>
        <taxon>Ascomycota</taxon>
        <taxon>Saccharomycotina</taxon>
        <taxon>Pichiomycetes</taxon>
        <taxon>Pichiales</taxon>
        <taxon>Pichiaceae</taxon>
        <taxon>Ogataea</taxon>
    </lineage>
</organism>
<dbReference type="Proteomes" id="UP000788993">
    <property type="component" value="Unassembled WGS sequence"/>
</dbReference>
<evidence type="ECO:0000313" key="2">
    <source>
        <dbReference type="Proteomes" id="UP000788993"/>
    </source>
</evidence>
<proteinExistence type="predicted"/>
<comment type="caution">
    <text evidence="1">The sequence shown here is derived from an EMBL/GenBank/DDBJ whole genome shotgun (WGS) entry which is preliminary data.</text>
</comment>
<dbReference type="OrthoDB" id="4080905at2759"/>
<keyword evidence="2" id="KW-1185">Reference proteome</keyword>